<reference evidence="1" key="1">
    <citation type="submission" date="2016-07" db="EMBL/GenBank/DDBJ databases">
        <authorList>
            <person name="Bretaudeau A."/>
        </authorList>
    </citation>
    <scope>NUCLEOTIDE SEQUENCE</scope>
    <source>
        <strain evidence="1">Rice</strain>
        <tissue evidence="1">Whole body</tissue>
    </source>
</reference>
<organism evidence="1">
    <name type="scientific">Spodoptera frugiperda</name>
    <name type="common">Fall armyworm</name>
    <dbReference type="NCBI Taxonomy" id="7108"/>
    <lineage>
        <taxon>Eukaryota</taxon>
        <taxon>Metazoa</taxon>
        <taxon>Ecdysozoa</taxon>
        <taxon>Arthropoda</taxon>
        <taxon>Hexapoda</taxon>
        <taxon>Insecta</taxon>
        <taxon>Pterygota</taxon>
        <taxon>Neoptera</taxon>
        <taxon>Endopterygota</taxon>
        <taxon>Lepidoptera</taxon>
        <taxon>Glossata</taxon>
        <taxon>Ditrysia</taxon>
        <taxon>Noctuoidea</taxon>
        <taxon>Noctuidae</taxon>
        <taxon>Amphipyrinae</taxon>
        <taxon>Spodoptera</taxon>
    </lineage>
</organism>
<dbReference type="EMBL" id="ODYU01000588">
    <property type="protein sequence ID" value="SOQ35635.1"/>
    <property type="molecule type" value="Genomic_DNA"/>
</dbReference>
<proteinExistence type="predicted"/>
<gene>
    <name evidence="1" type="ORF">SFRICE_009721</name>
</gene>
<name>A0A2H1V464_SPOFR</name>
<evidence type="ECO:0000313" key="1">
    <source>
        <dbReference type="EMBL" id="SOQ35635.1"/>
    </source>
</evidence>
<accession>A0A2H1V464</accession>
<dbReference type="AlphaFoldDB" id="A0A2H1V464"/>
<sequence>MGEKRPMTSPALGKARETVRLLLSKNHSVLTPARQSAALGMIRTCDHSTAMGAMRFFARWRGSLSRVASTLIGPPTICGRPAVHRASDPATLRDWPPDEATPARARPRRYKCVAGYVNEQADHLMVSNRRRPWTPEISDALKKHQRRYKCVAGLLGVRNLSVVGASGIGKIGKGGNWASGNLTHTTQELLQVGFLLEYNPMSSPILGETRESVRLLLTKNHPVPTPVFRAEAPVVRSSGLSIRPAGPHLWWSDGSLRRARNVRRRTHGSGSGRAVSYPCSPSADPYLRWPEIVSQLMRELTIR</sequence>
<protein>
    <submittedName>
        <fullName evidence="1">SFRICE_009721</fullName>
    </submittedName>
</protein>